<dbReference type="RefSeq" id="WP_229640252.1">
    <property type="nucleotide sequence ID" value="NZ_JADWDC010000018.1"/>
</dbReference>
<dbReference type="SUPFAM" id="SSF51735">
    <property type="entry name" value="NAD(P)-binding Rossmann-fold domains"/>
    <property type="match status" value="1"/>
</dbReference>
<dbReference type="Pfam" id="PF00106">
    <property type="entry name" value="adh_short"/>
    <property type="match status" value="1"/>
</dbReference>
<accession>A0A964FH21</accession>
<comment type="caution">
    <text evidence="3">The sequence shown here is derived from an EMBL/GenBank/DDBJ whole genome shotgun (WGS) entry which is preliminary data.</text>
</comment>
<dbReference type="EMBL" id="JADWDC010000018">
    <property type="protein sequence ID" value="MCC0177209.1"/>
    <property type="molecule type" value="Genomic_DNA"/>
</dbReference>
<evidence type="ECO:0000256" key="2">
    <source>
        <dbReference type="ARBA" id="ARBA00023002"/>
    </source>
</evidence>
<dbReference type="PANTHER" id="PTHR24320:SF148">
    <property type="entry name" value="NAD(P)-BINDING ROSSMANN-FOLD SUPERFAMILY PROTEIN"/>
    <property type="match status" value="1"/>
</dbReference>
<keyword evidence="2" id="KW-0560">Oxidoreductase</keyword>
<reference evidence="3" key="1">
    <citation type="journal article" date="2021" name="Antonie Van Leeuwenhoek">
        <title>Draft genome and description of Waterburya agarophytonicola gen. nov. sp. nov. (Pleurocapsales, Cyanobacteria): a seaweed symbiont.</title>
        <authorList>
            <person name="Bonthond G."/>
            <person name="Shalygin S."/>
            <person name="Bayer T."/>
            <person name="Weinberger F."/>
        </authorList>
    </citation>
    <scope>NUCLEOTIDE SEQUENCE</scope>
    <source>
        <strain evidence="3">KI4</strain>
    </source>
</reference>
<dbReference type="GO" id="GO:0016491">
    <property type="term" value="F:oxidoreductase activity"/>
    <property type="evidence" value="ECO:0007669"/>
    <property type="project" value="UniProtKB-KW"/>
</dbReference>
<organism evidence="3 4">
    <name type="scientific">Waterburya agarophytonicola KI4</name>
    <dbReference type="NCBI Taxonomy" id="2874699"/>
    <lineage>
        <taxon>Bacteria</taxon>
        <taxon>Bacillati</taxon>
        <taxon>Cyanobacteriota</taxon>
        <taxon>Cyanophyceae</taxon>
        <taxon>Pleurocapsales</taxon>
        <taxon>Hyellaceae</taxon>
        <taxon>Waterburya</taxon>
        <taxon>Waterburya agarophytonicola</taxon>
    </lineage>
</organism>
<dbReference type="Proteomes" id="UP000729733">
    <property type="component" value="Unassembled WGS sequence"/>
</dbReference>
<dbReference type="AlphaFoldDB" id="A0A964FH21"/>
<dbReference type="PROSITE" id="PS51257">
    <property type="entry name" value="PROKAR_LIPOPROTEIN"/>
    <property type="match status" value="1"/>
</dbReference>
<evidence type="ECO:0000313" key="4">
    <source>
        <dbReference type="Proteomes" id="UP000729733"/>
    </source>
</evidence>
<sequence>MKTVVITGANSGLGYACAQEISRDENWYIILACRNLDKANQAVITIKEATKCDRIEAMELDLADLASIRTFATELSHRDLPPLNAVICNAGVQFIQRQTYTKNGFDTTFGVNHLGHFLLINLLLSQLAKPGRIVLVSSDTHDSSKTTGMPKPYFRDPQLMAYPQKDPALKNKNIGEIGRIAYTTSKLCNILCAYELDRRLQQQEIPSITVNVFNPGLMPRLSDRWVNQWYAICTNSYDILHDLR</sequence>
<dbReference type="Gene3D" id="3.40.50.720">
    <property type="entry name" value="NAD(P)-binding Rossmann-like Domain"/>
    <property type="match status" value="1"/>
</dbReference>
<evidence type="ECO:0000256" key="1">
    <source>
        <dbReference type="ARBA" id="ARBA00006484"/>
    </source>
</evidence>
<dbReference type="PRINTS" id="PR00081">
    <property type="entry name" value="GDHRDH"/>
</dbReference>
<dbReference type="InterPro" id="IPR036291">
    <property type="entry name" value="NAD(P)-bd_dom_sf"/>
</dbReference>
<proteinExistence type="inferred from homology"/>
<dbReference type="InterPro" id="IPR002347">
    <property type="entry name" value="SDR_fam"/>
</dbReference>
<dbReference type="PANTHER" id="PTHR24320">
    <property type="entry name" value="RETINOL DEHYDROGENASE"/>
    <property type="match status" value="1"/>
</dbReference>
<evidence type="ECO:0000313" key="3">
    <source>
        <dbReference type="EMBL" id="MCC0177209.1"/>
    </source>
</evidence>
<comment type="similarity">
    <text evidence="1">Belongs to the short-chain dehydrogenases/reductases (SDR) family.</text>
</comment>
<keyword evidence="4" id="KW-1185">Reference proteome</keyword>
<protein>
    <submittedName>
        <fullName evidence="3">SDR family NAD(P)-dependent oxidoreductase</fullName>
    </submittedName>
</protein>
<name>A0A964FH21_9CYAN</name>
<gene>
    <name evidence="3" type="ORF">I4641_09490</name>
</gene>